<sequence length="298" mass="32424">MDDENIIEQQYLDGVLRNGGIPMLVDGKSVLDAAKAGHYGIVAPDFLTLNMCRTFVQTADAKKRPIMLSFAQGHEGLISLEEAALVGKFWAEKVDTPIVLHLDHGQDFDFLRRAIDLGFTSVMLDASMETMEENIRRTKEVVAYAHAKGVSVEAEIGHVGGASEGVEGAFSDSVYTTVKEAQTFAAATGVDSLAVSIGTSHGVYKSNRMPELNFTRLRELSAAVAVPLVLHGGSGTGDENLRRAVYDGITKLNIYTDFLTGAMEELRILQTDSLIETQKAVDEGMRKVLTHYIDLISK</sequence>
<dbReference type="Proteomes" id="UP000005309">
    <property type="component" value="Unassembled WGS sequence"/>
</dbReference>
<evidence type="ECO:0000256" key="2">
    <source>
        <dbReference type="PIRSR" id="PIRSR001359-2"/>
    </source>
</evidence>
<feature type="binding site" evidence="3">
    <location>
        <position position="125"/>
    </location>
    <ligand>
        <name>Zn(2+)</name>
        <dbReference type="ChEBI" id="CHEBI:29105"/>
        <label>2</label>
    </ligand>
</feature>
<comment type="cofactor">
    <cofactor evidence="3">
        <name>Zn(2+)</name>
        <dbReference type="ChEBI" id="CHEBI:29105"/>
    </cofactor>
    <text evidence="3">Binds 2 Zn(2+) ions per subunit. One is catalytic and the other provides a structural contribution.</text>
</comment>
<dbReference type="InterPro" id="IPR013785">
    <property type="entry name" value="Aldolase_TIM"/>
</dbReference>
<comment type="caution">
    <text evidence="4">The sequence shown here is derived from an EMBL/GenBank/DDBJ whole genome shotgun (WGS) entry which is preliminary data.</text>
</comment>
<feature type="binding site" evidence="3">
    <location>
        <position position="155"/>
    </location>
    <ligand>
        <name>Zn(2+)</name>
        <dbReference type="ChEBI" id="CHEBI:29105"/>
        <label>2</label>
    </ligand>
</feature>
<feature type="active site" description="Proton donor" evidence="1">
    <location>
        <position position="103"/>
    </location>
</feature>
<evidence type="ECO:0000313" key="4">
    <source>
        <dbReference type="EMBL" id="EEQ48313.1"/>
    </source>
</evidence>
<proteinExistence type="predicted"/>
<name>C4V449_9FIRM</name>
<dbReference type="InterPro" id="IPR050246">
    <property type="entry name" value="Class_II_FBP_aldolase"/>
</dbReference>
<dbReference type="STRING" id="638302.HMPREF0908_1293"/>
<dbReference type="CDD" id="cd00947">
    <property type="entry name" value="TBP_aldolase_IIB"/>
    <property type="match status" value="1"/>
</dbReference>
<keyword evidence="3" id="KW-0862">Zinc</keyword>
<protein>
    <submittedName>
        <fullName evidence="4">Ketose-bisphosphate aldolase</fullName>
        <ecNumber evidence="4">4.1.2.40</ecNumber>
    </submittedName>
</protein>
<keyword evidence="3" id="KW-0479">Metal-binding</keyword>
<gene>
    <name evidence="4" type="primary">kbaY</name>
    <name evidence="4" type="ORF">HMPREF0908_1293</name>
</gene>
<feature type="binding site" evidence="2">
    <location>
        <begin position="253"/>
        <end position="256"/>
    </location>
    <ligand>
        <name>dihydroxyacetone phosphate</name>
        <dbReference type="ChEBI" id="CHEBI:57642"/>
    </ligand>
</feature>
<feature type="binding site" evidence="2">
    <location>
        <begin position="232"/>
        <end position="234"/>
    </location>
    <ligand>
        <name>dihydroxyacetone phosphate</name>
        <dbReference type="ChEBI" id="CHEBI:57642"/>
    </ligand>
</feature>
<dbReference type="Pfam" id="PF01116">
    <property type="entry name" value="F_bP_aldolase"/>
    <property type="match status" value="1"/>
</dbReference>
<organism evidence="4 5">
    <name type="scientific">Selenomonas flueggei ATCC 43531</name>
    <dbReference type="NCBI Taxonomy" id="638302"/>
    <lineage>
        <taxon>Bacteria</taxon>
        <taxon>Bacillati</taxon>
        <taxon>Bacillota</taxon>
        <taxon>Negativicutes</taxon>
        <taxon>Selenomonadales</taxon>
        <taxon>Selenomonadaceae</taxon>
        <taxon>Selenomonas</taxon>
    </lineage>
</organism>
<dbReference type="GO" id="GO:0005975">
    <property type="term" value="P:carbohydrate metabolic process"/>
    <property type="evidence" value="ECO:0007669"/>
    <property type="project" value="InterPro"/>
</dbReference>
<dbReference type="eggNOG" id="COG0191">
    <property type="taxonomic scope" value="Bacteria"/>
</dbReference>
<dbReference type="SUPFAM" id="SSF51569">
    <property type="entry name" value="Aldolase"/>
    <property type="match status" value="1"/>
</dbReference>
<feature type="binding site" evidence="2">
    <location>
        <position position="202"/>
    </location>
    <ligand>
        <name>dihydroxyacetone phosphate</name>
        <dbReference type="ChEBI" id="CHEBI:57642"/>
    </ligand>
</feature>
<evidence type="ECO:0000256" key="3">
    <source>
        <dbReference type="PIRSR" id="PIRSR001359-3"/>
    </source>
</evidence>
<keyword evidence="4" id="KW-0456">Lyase</keyword>
<dbReference type="EC" id="4.1.2.40" evidence="4"/>
<evidence type="ECO:0000256" key="1">
    <source>
        <dbReference type="PIRSR" id="PIRSR001359-1"/>
    </source>
</evidence>
<dbReference type="PANTHER" id="PTHR30304:SF0">
    <property type="entry name" value="D-TAGATOSE-1,6-BISPHOSPHATE ALDOLASE SUBUNIT GATY-RELATED"/>
    <property type="match status" value="1"/>
</dbReference>
<evidence type="ECO:0000313" key="5">
    <source>
        <dbReference type="Proteomes" id="UP000005309"/>
    </source>
</evidence>
<accession>C4V449</accession>
<dbReference type="PIRSF" id="PIRSF001359">
    <property type="entry name" value="F_bP_aldolase_II"/>
    <property type="match status" value="1"/>
</dbReference>
<dbReference type="HOGENOM" id="CLU_040088_1_0_9"/>
<keyword evidence="5" id="KW-1185">Reference proteome</keyword>
<dbReference type="PANTHER" id="PTHR30304">
    <property type="entry name" value="D-TAGATOSE-1,6-BISPHOSPHATE ALDOLASE"/>
    <property type="match status" value="1"/>
</dbReference>
<reference evidence="4 5" key="1">
    <citation type="submission" date="2009-04" db="EMBL/GenBank/DDBJ databases">
        <authorList>
            <person name="Qin X."/>
            <person name="Bachman B."/>
            <person name="Battles P."/>
            <person name="Bell A."/>
            <person name="Bess C."/>
            <person name="Bickham C."/>
            <person name="Chaboub L."/>
            <person name="Chen D."/>
            <person name="Coyle M."/>
            <person name="Deiros D.R."/>
            <person name="Dinh H."/>
            <person name="Forbes L."/>
            <person name="Fowler G."/>
            <person name="Francisco L."/>
            <person name="Fu Q."/>
            <person name="Gubbala S."/>
            <person name="Hale W."/>
            <person name="Han Y."/>
            <person name="Hemphill L."/>
            <person name="Highlander S.K."/>
            <person name="Hirani K."/>
            <person name="Hogues M."/>
            <person name="Jackson L."/>
            <person name="Jakkamsetti A."/>
            <person name="Javaid M."/>
            <person name="Jiang H."/>
            <person name="Korchina V."/>
            <person name="Kovar C."/>
            <person name="Lara F."/>
            <person name="Lee S."/>
            <person name="Mata R."/>
            <person name="Mathew T."/>
            <person name="Moen C."/>
            <person name="Morales K."/>
            <person name="Munidasa M."/>
            <person name="Nazareth L."/>
            <person name="Ngo R."/>
            <person name="Nguyen L."/>
            <person name="Okwuonu G."/>
            <person name="Ongeri F."/>
            <person name="Patil S."/>
            <person name="Petrosino J."/>
            <person name="Pham C."/>
            <person name="Pham P."/>
            <person name="Pu L.-L."/>
            <person name="Puazo M."/>
            <person name="Raj R."/>
            <person name="Reid J."/>
            <person name="Rouhana J."/>
            <person name="Saada N."/>
            <person name="Shang Y."/>
            <person name="Simmons D."/>
            <person name="Thornton R."/>
            <person name="Warren J."/>
            <person name="Weissenberger G."/>
            <person name="Zhang J."/>
            <person name="Zhang L."/>
            <person name="Zhou C."/>
            <person name="Zhu D."/>
            <person name="Muzny D."/>
            <person name="Worley K."/>
            <person name="Gibbs R."/>
        </authorList>
    </citation>
    <scope>NUCLEOTIDE SEQUENCE [LARGE SCALE GENOMIC DNA]</scope>
    <source>
        <strain evidence="4 5">ATCC 43531</strain>
    </source>
</reference>
<dbReference type="EMBL" id="ACLA01000020">
    <property type="protein sequence ID" value="EEQ48313.1"/>
    <property type="molecule type" value="Genomic_DNA"/>
</dbReference>
<dbReference type="Gene3D" id="3.20.20.70">
    <property type="entry name" value="Aldolase class I"/>
    <property type="match status" value="1"/>
</dbReference>
<dbReference type="NCBIfam" id="TIGR00167">
    <property type="entry name" value="cbbA"/>
    <property type="match status" value="1"/>
</dbReference>
<feature type="binding site" evidence="3">
    <location>
        <position position="201"/>
    </location>
    <ligand>
        <name>Zn(2+)</name>
        <dbReference type="ChEBI" id="CHEBI:29105"/>
        <label>1</label>
        <note>catalytic</note>
    </ligand>
</feature>
<dbReference type="GO" id="GO:0008270">
    <property type="term" value="F:zinc ion binding"/>
    <property type="evidence" value="ECO:0007669"/>
    <property type="project" value="InterPro"/>
</dbReference>
<feature type="binding site" evidence="3">
    <location>
        <position position="231"/>
    </location>
    <ligand>
        <name>Zn(2+)</name>
        <dbReference type="ChEBI" id="CHEBI:29105"/>
        <label>1</label>
        <note>catalytic</note>
    </ligand>
</feature>
<dbReference type="GO" id="GO:0009025">
    <property type="term" value="F:tagatose-bisphosphate aldolase activity"/>
    <property type="evidence" value="ECO:0007669"/>
    <property type="project" value="UniProtKB-EC"/>
</dbReference>
<feature type="binding site" evidence="3">
    <location>
        <position position="104"/>
    </location>
    <ligand>
        <name>Zn(2+)</name>
        <dbReference type="ChEBI" id="CHEBI:29105"/>
        <label>1</label>
        <note>catalytic</note>
    </ligand>
</feature>
<dbReference type="AlphaFoldDB" id="C4V449"/>
<dbReference type="InterPro" id="IPR000771">
    <property type="entry name" value="FBA_II"/>
</dbReference>